<dbReference type="InterPro" id="IPR023394">
    <property type="entry name" value="Sec7_C_sf"/>
</dbReference>
<dbReference type="Proteomes" id="UP000253551">
    <property type="component" value="Unassembled WGS sequence"/>
</dbReference>
<dbReference type="Gene3D" id="2.30.29.30">
    <property type="entry name" value="Pleckstrin-homology domain (PH domain)/Phosphotyrosine-binding domain (PTB)"/>
    <property type="match status" value="1"/>
</dbReference>
<evidence type="ECO:0000259" key="4">
    <source>
        <dbReference type="PROSITE" id="PS50190"/>
    </source>
</evidence>
<dbReference type="InterPro" id="IPR011993">
    <property type="entry name" value="PH-like_dom_sf"/>
</dbReference>
<dbReference type="STRING" id="4846.A0A367IVA6"/>
<dbReference type="PANTHER" id="PTHR10663">
    <property type="entry name" value="GUANYL-NUCLEOTIDE EXCHANGE FACTOR"/>
    <property type="match status" value="1"/>
</dbReference>
<dbReference type="PROSITE" id="PS50003">
    <property type="entry name" value="PH_DOMAIN"/>
    <property type="match status" value="1"/>
</dbReference>
<name>A0A367IVA6_RHIST</name>
<accession>A0A367IVA6</accession>
<organism evidence="5 6">
    <name type="scientific">Rhizopus stolonifer</name>
    <name type="common">Rhizopus nigricans</name>
    <dbReference type="NCBI Taxonomy" id="4846"/>
    <lineage>
        <taxon>Eukaryota</taxon>
        <taxon>Fungi</taxon>
        <taxon>Fungi incertae sedis</taxon>
        <taxon>Mucoromycota</taxon>
        <taxon>Mucoromycotina</taxon>
        <taxon>Mucoromycetes</taxon>
        <taxon>Mucorales</taxon>
        <taxon>Mucorineae</taxon>
        <taxon>Rhizopodaceae</taxon>
        <taxon>Rhizopus</taxon>
    </lineage>
</organism>
<evidence type="ECO:0008006" key="7">
    <source>
        <dbReference type="Google" id="ProtNLM"/>
    </source>
</evidence>
<sequence>AQQIDRILEAFAKRYWECNPKTIFGSADIVYAVVYSLLLLNTDLHVAQGSYTRMTRQAFVKNTMSTIRDQYQAEMKNKSKSPNLILAWEAHVEAYLKDMYVSVKNYQILQPTQHQQQNDLLSPTCTDNNSLLSASSSRRMSVMGGKRMIDIKRSLNTMMHKTTSARESILVQEDPVPRKSTSSTHRQQHSPHNTRIQRRDSFTSNHSINNGSGIITPNTSSSTDTNGALLSPNQSHMMNFMDTHSEVLFSNHPPYLKEGVVMRKHLLESANQKAKHREWKECLLVVTQGQLKMYGLQSDSLNDISTSSRRNMLRASSASFANLADSLSRNGPNTNTSLSYSGVSHNNSNNSWAAYSQLIGSLDLNHSLSNALPPPGYNRTRPYVFAIQQPNGGVYLIQAASNEQVMEWVSTCNYWAARQSKEPLLGGVSNIEYGWGSCLDDVVLDLDAIEKGKKIIGKYTHDPDTVNVSTWVPPAATMISSMLDEKTQLDNLQKYVDQLNGEINEHREIKKKIQVKFHSKCQNHAKALTNWEAKSKYMLHEIIKYQNYCNALEDSLARREKDQE</sequence>
<keyword evidence="6" id="KW-1185">Reference proteome</keyword>
<dbReference type="SMART" id="SM00233">
    <property type="entry name" value="PH"/>
    <property type="match status" value="1"/>
</dbReference>
<feature type="domain" description="SEC7" evidence="4">
    <location>
        <begin position="1"/>
        <end position="106"/>
    </location>
</feature>
<dbReference type="GO" id="GO:0005085">
    <property type="term" value="F:guanyl-nucleotide exchange factor activity"/>
    <property type="evidence" value="ECO:0007669"/>
    <property type="project" value="InterPro"/>
</dbReference>
<feature type="region of interest" description="Disordered" evidence="2">
    <location>
        <begin position="163"/>
        <end position="231"/>
    </location>
</feature>
<keyword evidence="1" id="KW-0175">Coiled coil</keyword>
<evidence type="ECO:0000259" key="3">
    <source>
        <dbReference type="PROSITE" id="PS50003"/>
    </source>
</evidence>
<reference evidence="5 6" key="1">
    <citation type="journal article" date="2018" name="G3 (Bethesda)">
        <title>Phylogenetic and Phylogenomic Definition of Rhizopus Species.</title>
        <authorList>
            <person name="Gryganskyi A.P."/>
            <person name="Golan J."/>
            <person name="Dolatabadi S."/>
            <person name="Mondo S."/>
            <person name="Robb S."/>
            <person name="Idnurm A."/>
            <person name="Muszewska A."/>
            <person name="Steczkiewicz K."/>
            <person name="Masonjones S."/>
            <person name="Liao H.L."/>
            <person name="Gajdeczka M.T."/>
            <person name="Anike F."/>
            <person name="Vuek A."/>
            <person name="Anishchenko I.M."/>
            <person name="Voigt K."/>
            <person name="de Hoog G.S."/>
            <person name="Smith M.E."/>
            <person name="Heitman J."/>
            <person name="Vilgalys R."/>
            <person name="Stajich J.E."/>
        </authorList>
    </citation>
    <scope>NUCLEOTIDE SEQUENCE [LARGE SCALE GENOMIC DNA]</scope>
    <source>
        <strain evidence="5 6">LSU 92-RS-03</strain>
    </source>
</reference>
<dbReference type="SUPFAM" id="SSF48425">
    <property type="entry name" value="Sec7 domain"/>
    <property type="match status" value="1"/>
</dbReference>
<feature type="domain" description="PH" evidence="3">
    <location>
        <begin position="254"/>
        <end position="417"/>
    </location>
</feature>
<dbReference type="InterPro" id="IPR000904">
    <property type="entry name" value="Sec7_dom"/>
</dbReference>
<feature type="compositionally biased region" description="Polar residues" evidence="2">
    <location>
        <begin position="202"/>
        <end position="231"/>
    </location>
</feature>
<dbReference type="PANTHER" id="PTHR10663:SF373">
    <property type="entry name" value="PH AND SEC7 DOMAIN-CONTAINING PROTEIN C11E3.11C"/>
    <property type="match status" value="1"/>
</dbReference>
<dbReference type="GO" id="GO:0032012">
    <property type="term" value="P:regulation of ARF protein signal transduction"/>
    <property type="evidence" value="ECO:0007669"/>
    <property type="project" value="InterPro"/>
</dbReference>
<proteinExistence type="predicted"/>
<evidence type="ECO:0000256" key="2">
    <source>
        <dbReference type="SAM" id="MobiDB-lite"/>
    </source>
</evidence>
<feature type="coiled-coil region" evidence="1">
    <location>
        <begin position="482"/>
        <end position="516"/>
    </location>
</feature>
<comment type="caution">
    <text evidence="5">The sequence shown here is derived from an EMBL/GenBank/DDBJ whole genome shotgun (WGS) entry which is preliminary data.</text>
</comment>
<feature type="non-terminal residue" evidence="5">
    <location>
        <position position="1"/>
    </location>
</feature>
<protein>
    <recommendedName>
        <fullName evidence="7">SEC7 domain-containing protein</fullName>
    </recommendedName>
</protein>
<evidence type="ECO:0000313" key="6">
    <source>
        <dbReference type="Proteomes" id="UP000253551"/>
    </source>
</evidence>
<dbReference type="Gene3D" id="1.10.1000.11">
    <property type="entry name" value="Arf Nucleotide-binding Site Opener,domain 2"/>
    <property type="match status" value="1"/>
</dbReference>
<dbReference type="Pfam" id="PF15410">
    <property type="entry name" value="PH_9"/>
    <property type="match status" value="1"/>
</dbReference>
<feature type="compositionally biased region" description="Polar residues" evidence="2">
    <location>
        <begin position="179"/>
        <end position="194"/>
    </location>
</feature>
<dbReference type="InterPro" id="IPR001849">
    <property type="entry name" value="PH_domain"/>
</dbReference>
<dbReference type="SUPFAM" id="SSF50729">
    <property type="entry name" value="PH domain-like"/>
    <property type="match status" value="1"/>
</dbReference>
<gene>
    <name evidence="5" type="ORF">CU098_002843</name>
</gene>
<evidence type="ECO:0000313" key="5">
    <source>
        <dbReference type="EMBL" id="RCH81607.1"/>
    </source>
</evidence>
<dbReference type="Pfam" id="PF01369">
    <property type="entry name" value="Sec7"/>
    <property type="match status" value="1"/>
</dbReference>
<dbReference type="EMBL" id="PJQM01005446">
    <property type="protein sequence ID" value="RCH81607.1"/>
    <property type="molecule type" value="Genomic_DNA"/>
</dbReference>
<dbReference type="AlphaFoldDB" id="A0A367IVA6"/>
<dbReference type="OrthoDB" id="2157641at2759"/>
<evidence type="ECO:0000256" key="1">
    <source>
        <dbReference type="SAM" id="Coils"/>
    </source>
</evidence>
<dbReference type="PROSITE" id="PS50190">
    <property type="entry name" value="SEC7"/>
    <property type="match status" value="1"/>
</dbReference>
<dbReference type="InterPro" id="IPR035999">
    <property type="entry name" value="Sec7_dom_sf"/>
</dbReference>
<dbReference type="InterPro" id="IPR041681">
    <property type="entry name" value="PH_9"/>
</dbReference>